<keyword evidence="3" id="KW-1185">Reference proteome</keyword>
<protein>
    <submittedName>
        <fullName evidence="2">Uncharacterized protein</fullName>
    </submittedName>
</protein>
<sequence>MAATELTFVAAECLKKVSQYRNHIDVGVIKSSPWDILEVSLAVSLLLEADCPPELFLDEANTLVSVLSDWLDHDSISERLAPRTIRDLEVAATITTTLNLLGKPTLADGLIASFDLDRFNASNGEDDGLSTNCELLMSLIRVENGIDRYRTKIEQVATSVCSIWWAKSHKEVINRRNTSSLYSILLLSKALTTYALAQSSNLDKEGILDDKISLMLTEALVTILRTQNEDGSWGEENSFEETCYAVLVIKYLTAFPFAYNFKSEIQCALDRSFDLISQRRSEWHSLAELWIGKPVYSSPILAQAYCISALKQPVWPKPPNMRRFGRFSLSSSSEKLSKLAHALPLLQNVETWQVKSCLLQGDQFARMVKASIPRIFPRENMRKETYLDLVPFTWATSRQFETLRLRNQELLDMMVLAVTIYQVDEFMEATVIQLDNHDMRKLDDAFDDLCSKEEITPSNGHVGNGNASSSGEETSEKSLAAITNILRQYIHFILHHPSVRYARASLQRQLRSDIKRFLRSHIRQVKDNRLLRAHKMRAVEAVHGSVFSWIRNTSSDHTGGPFAMTYYLCLIEGRGDSAQLISTEGLYVAQMVSQHLAALCRTYNDWGSRVRDKAEFNVNSLNFEEIRSDSDSLDDISGNGAFLNQSGTTSAAGHAEPERRLLFIAEFERRCMLNSLRELKEIVSPEVYVAVKLFCDVTDVYGQVYVVKDMTPRLKVTEQK</sequence>
<name>A0A9W8TL83_9PEZI</name>
<evidence type="ECO:0000313" key="2">
    <source>
        <dbReference type="EMBL" id="KAJ3565727.1"/>
    </source>
</evidence>
<dbReference type="Proteomes" id="UP001148614">
    <property type="component" value="Unassembled WGS sequence"/>
</dbReference>
<dbReference type="InterPro" id="IPR050148">
    <property type="entry name" value="Terpene_synthase-like"/>
</dbReference>
<dbReference type="VEuPathDB" id="FungiDB:F4678DRAFT_120339"/>
<gene>
    <name evidence="2" type="ORF">NPX13_g7395</name>
</gene>
<dbReference type="EMBL" id="JANPWZ010001448">
    <property type="protein sequence ID" value="KAJ3565727.1"/>
    <property type="molecule type" value="Genomic_DNA"/>
</dbReference>
<dbReference type="PANTHER" id="PTHR31739:SF25">
    <property type="entry name" value="(E,E)-GERANYLLINALOOL SYNTHASE"/>
    <property type="match status" value="1"/>
</dbReference>
<proteinExistence type="inferred from homology"/>
<accession>A0A9W8TL83</accession>
<dbReference type="GO" id="GO:0016102">
    <property type="term" value="P:diterpenoid biosynthetic process"/>
    <property type="evidence" value="ECO:0007669"/>
    <property type="project" value="TreeGrafter"/>
</dbReference>
<dbReference type="PANTHER" id="PTHR31739">
    <property type="entry name" value="ENT-COPALYL DIPHOSPHATE SYNTHASE, CHLOROPLASTIC"/>
    <property type="match status" value="1"/>
</dbReference>
<evidence type="ECO:0000256" key="1">
    <source>
        <dbReference type="ARBA" id="ARBA00006333"/>
    </source>
</evidence>
<dbReference type="InterPro" id="IPR008930">
    <property type="entry name" value="Terpenoid_cyclase/PrenylTrfase"/>
</dbReference>
<reference evidence="2" key="1">
    <citation type="submission" date="2022-07" db="EMBL/GenBank/DDBJ databases">
        <title>Genome Sequence of Xylaria arbuscula.</title>
        <authorList>
            <person name="Buettner E."/>
        </authorList>
    </citation>
    <scope>NUCLEOTIDE SEQUENCE</scope>
    <source>
        <strain evidence="2">VT107</strain>
    </source>
</reference>
<evidence type="ECO:0000313" key="3">
    <source>
        <dbReference type="Proteomes" id="UP001148614"/>
    </source>
</evidence>
<comment type="similarity">
    <text evidence="1">Belongs to the terpene synthase family.</text>
</comment>
<organism evidence="2 3">
    <name type="scientific">Xylaria arbuscula</name>
    <dbReference type="NCBI Taxonomy" id="114810"/>
    <lineage>
        <taxon>Eukaryota</taxon>
        <taxon>Fungi</taxon>
        <taxon>Dikarya</taxon>
        <taxon>Ascomycota</taxon>
        <taxon>Pezizomycotina</taxon>
        <taxon>Sordariomycetes</taxon>
        <taxon>Xylariomycetidae</taxon>
        <taxon>Xylariales</taxon>
        <taxon>Xylariaceae</taxon>
        <taxon>Xylaria</taxon>
    </lineage>
</organism>
<dbReference type="GO" id="GO:0010333">
    <property type="term" value="F:terpene synthase activity"/>
    <property type="evidence" value="ECO:0007669"/>
    <property type="project" value="InterPro"/>
</dbReference>
<dbReference type="AlphaFoldDB" id="A0A9W8TL83"/>
<comment type="caution">
    <text evidence="2">The sequence shown here is derived from an EMBL/GenBank/DDBJ whole genome shotgun (WGS) entry which is preliminary data.</text>
</comment>
<dbReference type="SUPFAM" id="SSF48239">
    <property type="entry name" value="Terpenoid cyclases/Protein prenyltransferases"/>
    <property type="match status" value="1"/>
</dbReference>
<dbReference type="GO" id="GO:0000287">
    <property type="term" value="F:magnesium ion binding"/>
    <property type="evidence" value="ECO:0007669"/>
    <property type="project" value="TreeGrafter"/>
</dbReference>